<evidence type="ECO:0000313" key="5">
    <source>
        <dbReference type="EMBL" id="TIC63476.1"/>
    </source>
</evidence>
<evidence type="ECO:0000313" key="4">
    <source>
        <dbReference type="EMBL" id="TIC62395.1"/>
    </source>
</evidence>
<sequence length="151" mass="16566">MTPITKTLTLMTIAISSVLAFDIHGTPEVCCDTKYYTLASEAKQLVKDLKAGKVDGEHHWFENGDTIWESSGATFSGKERADRLQKIIDKCTTDDGISVAGHDCLYDSNAICVSIKDLRQAVILETTALIFTGTRANVNTGRHIQDIALFK</sequence>
<dbReference type="Proteomes" id="UP000307169">
    <property type="component" value="Unassembled WGS sequence"/>
</dbReference>
<protein>
    <submittedName>
        <fullName evidence="5">Uncharacterized protein</fullName>
    </submittedName>
</protein>
<dbReference type="EMBL" id="SPRH01000041">
    <property type="protein sequence ID" value="TIB98085.1"/>
    <property type="molecule type" value="Genomic_DNA"/>
</dbReference>
<dbReference type="AlphaFoldDB" id="A0A4T0MH59"/>
<evidence type="ECO:0000313" key="8">
    <source>
        <dbReference type="Proteomes" id="UP000310685"/>
    </source>
</evidence>
<evidence type="ECO:0000313" key="9">
    <source>
        <dbReference type="Proteomes" id="UP000310708"/>
    </source>
</evidence>
<evidence type="ECO:0000256" key="1">
    <source>
        <dbReference type="SAM" id="SignalP"/>
    </source>
</evidence>
<keyword evidence="1" id="KW-0732">Signal</keyword>
<dbReference type="EMBL" id="SPRW01000047">
    <property type="protein sequence ID" value="TIC62395.1"/>
    <property type="molecule type" value="Genomic_DNA"/>
</dbReference>
<evidence type="ECO:0000313" key="3">
    <source>
        <dbReference type="EMBL" id="TIB98085.1"/>
    </source>
</evidence>
<feature type="signal peptide" evidence="1">
    <location>
        <begin position="1"/>
        <end position="20"/>
    </location>
</feature>
<dbReference type="Proteomes" id="UP000309601">
    <property type="component" value="Unassembled WGS sequence"/>
</dbReference>
<evidence type="ECO:0000313" key="6">
    <source>
        <dbReference type="Proteomes" id="UP000307169"/>
    </source>
</evidence>
<comment type="caution">
    <text evidence="5">The sequence shown here is derived from an EMBL/GenBank/DDBJ whole genome shotgun (WGS) entry which is preliminary data.</text>
</comment>
<name>A0A4T0MH59_9BASI</name>
<reference evidence="6 7" key="1">
    <citation type="submission" date="2019-03" db="EMBL/GenBank/DDBJ databases">
        <title>Sequencing 25 genomes of Wallemia mellicola.</title>
        <authorList>
            <person name="Gostincar C."/>
        </authorList>
    </citation>
    <scope>NUCLEOTIDE SEQUENCE [LARGE SCALE GENOMIC DNA]</scope>
    <source>
        <strain evidence="3 6">EXF-1262</strain>
        <strain evidence="4 7">EXF-1274</strain>
        <strain evidence="2 8">EXF-6152</strain>
        <strain evidence="5 9">EXF-757</strain>
    </source>
</reference>
<dbReference type="Proteomes" id="UP000310708">
    <property type="component" value="Unassembled WGS sequence"/>
</dbReference>
<dbReference type="EMBL" id="SPRC01000039">
    <property type="protein sequence ID" value="TIB76977.1"/>
    <property type="molecule type" value="Genomic_DNA"/>
</dbReference>
<organism evidence="5 9">
    <name type="scientific">Wallemia mellicola</name>
    <dbReference type="NCBI Taxonomy" id="1708541"/>
    <lineage>
        <taxon>Eukaryota</taxon>
        <taxon>Fungi</taxon>
        <taxon>Dikarya</taxon>
        <taxon>Basidiomycota</taxon>
        <taxon>Wallemiomycotina</taxon>
        <taxon>Wallemiomycetes</taxon>
        <taxon>Wallemiales</taxon>
        <taxon>Wallemiaceae</taxon>
        <taxon>Wallemia</taxon>
    </lineage>
</organism>
<dbReference type="EMBL" id="SPRX01000047">
    <property type="protein sequence ID" value="TIC63476.1"/>
    <property type="molecule type" value="Genomic_DNA"/>
</dbReference>
<dbReference type="Proteomes" id="UP000310685">
    <property type="component" value="Unassembled WGS sequence"/>
</dbReference>
<evidence type="ECO:0000313" key="7">
    <source>
        <dbReference type="Proteomes" id="UP000309601"/>
    </source>
</evidence>
<gene>
    <name evidence="5" type="ORF">E3Q01_03348</name>
    <name evidence="4" type="ORF">E3Q02_03499</name>
    <name evidence="3" type="ORF">E3Q17_03154</name>
    <name evidence="2" type="ORF">E3Q22_03290</name>
</gene>
<accession>A0A4T0MH59</accession>
<feature type="chain" id="PRO_5044609200" evidence="1">
    <location>
        <begin position="21"/>
        <end position="151"/>
    </location>
</feature>
<evidence type="ECO:0000313" key="2">
    <source>
        <dbReference type="EMBL" id="TIB76977.1"/>
    </source>
</evidence>
<proteinExistence type="predicted"/>